<dbReference type="EC" id="3.1.3.15" evidence="3 8"/>
<evidence type="ECO:0000313" key="11">
    <source>
        <dbReference type="Proteomes" id="UP000050833"/>
    </source>
</evidence>
<dbReference type="GO" id="GO:0004401">
    <property type="term" value="F:histidinol-phosphatase activity"/>
    <property type="evidence" value="ECO:0007669"/>
    <property type="project" value="UniProtKB-UniRule"/>
</dbReference>
<evidence type="ECO:0000313" key="10">
    <source>
        <dbReference type="EMBL" id="KQC85568.1"/>
    </source>
</evidence>
<comment type="pathway">
    <text evidence="1 8">Amino-acid biosynthesis; L-histidine biosynthesis; L-histidine from 5-phospho-alpha-D-ribose 1-diphosphate: step 8/9.</text>
</comment>
<sequence>MEEMLKAAIDKRFTSICFTDHMDYNFPSESDTPEFLLDIKPYFEELERLSEKYSDSIKIRKGIELGLKKDCLDKCLSLTKKYPFDFVIGSTHLVDNIDPYYDIFWEGTDEKNGILRYYETTLENVNLGADFDVYGHIDYIIRYTPKMKQLKAKGIVDDSYIDRLLKDSMEIIEEILKTLISNGKGIEINTAGFKYGLGHPNPHEKVLKLYHELGGEIITIGSDAHECKHLAYDFEKVPEILKNCGFRYYSEFTGRKAAMVKI</sequence>
<dbReference type="Proteomes" id="UP000050833">
    <property type="component" value="Unassembled WGS sequence"/>
</dbReference>
<proteinExistence type="inferred from homology"/>
<evidence type="ECO:0000256" key="8">
    <source>
        <dbReference type="RuleBase" id="RU366003"/>
    </source>
</evidence>
<dbReference type="GO" id="GO:0000105">
    <property type="term" value="P:L-histidine biosynthetic process"/>
    <property type="evidence" value="ECO:0007669"/>
    <property type="project" value="UniProtKB-UniRule"/>
</dbReference>
<dbReference type="PANTHER" id="PTHR21039:SF0">
    <property type="entry name" value="HISTIDINOL-PHOSPHATASE"/>
    <property type="match status" value="1"/>
</dbReference>
<name>A0AAW3JRQ5_9FIRM</name>
<dbReference type="AlphaFoldDB" id="A0AAW3JRQ5"/>
<accession>A0AAW3JRQ5</accession>
<dbReference type="EMBL" id="LLKB01000005">
    <property type="protein sequence ID" value="KQC85568.1"/>
    <property type="molecule type" value="Genomic_DNA"/>
</dbReference>
<evidence type="ECO:0000256" key="5">
    <source>
        <dbReference type="ARBA" id="ARBA00022801"/>
    </source>
</evidence>
<dbReference type="InterPro" id="IPR016195">
    <property type="entry name" value="Pol/histidinol_Pase-like"/>
</dbReference>
<dbReference type="InterPro" id="IPR010140">
    <property type="entry name" value="Histidinol_P_phosphatase_HisJ"/>
</dbReference>
<gene>
    <name evidence="10" type="ORF">APZ18_07210</name>
</gene>
<dbReference type="InterPro" id="IPR004013">
    <property type="entry name" value="PHP_dom"/>
</dbReference>
<evidence type="ECO:0000256" key="7">
    <source>
        <dbReference type="ARBA" id="ARBA00049158"/>
    </source>
</evidence>
<dbReference type="Pfam" id="PF02811">
    <property type="entry name" value="PHP"/>
    <property type="match status" value="1"/>
</dbReference>
<keyword evidence="11" id="KW-1185">Reference proteome</keyword>
<comment type="similarity">
    <text evidence="2 8">Belongs to the PHP hydrolase family. HisK subfamily.</text>
</comment>
<keyword evidence="4 8" id="KW-0028">Amino-acid biosynthesis</keyword>
<dbReference type="SUPFAM" id="SSF89550">
    <property type="entry name" value="PHP domain-like"/>
    <property type="match status" value="1"/>
</dbReference>
<evidence type="ECO:0000256" key="1">
    <source>
        <dbReference type="ARBA" id="ARBA00004970"/>
    </source>
</evidence>
<evidence type="ECO:0000259" key="9">
    <source>
        <dbReference type="Pfam" id="PF02811"/>
    </source>
</evidence>
<evidence type="ECO:0000256" key="3">
    <source>
        <dbReference type="ARBA" id="ARBA00013085"/>
    </source>
</evidence>
<dbReference type="Gene3D" id="3.20.20.140">
    <property type="entry name" value="Metal-dependent hydrolases"/>
    <property type="match status" value="1"/>
</dbReference>
<comment type="caution">
    <text evidence="10">The sequence shown here is derived from an EMBL/GenBank/DDBJ whole genome shotgun (WGS) entry which is preliminary data.</text>
</comment>
<evidence type="ECO:0000256" key="6">
    <source>
        <dbReference type="ARBA" id="ARBA00023102"/>
    </source>
</evidence>
<keyword evidence="6 8" id="KW-0368">Histidine biosynthesis</keyword>
<comment type="catalytic activity">
    <reaction evidence="7 8">
        <text>L-histidinol phosphate + H2O = L-histidinol + phosphate</text>
        <dbReference type="Rhea" id="RHEA:14465"/>
        <dbReference type="ChEBI" id="CHEBI:15377"/>
        <dbReference type="ChEBI" id="CHEBI:43474"/>
        <dbReference type="ChEBI" id="CHEBI:57699"/>
        <dbReference type="ChEBI" id="CHEBI:57980"/>
        <dbReference type="EC" id="3.1.3.15"/>
    </reaction>
</comment>
<reference evidence="10 11" key="1">
    <citation type="submission" date="2015-10" db="EMBL/GenBank/DDBJ databases">
        <title>Butyribacter intestini gen. nov., sp. nov., a butyric acid-producing bacterium of the family Lachnospiraceae isolated from the human faeces.</title>
        <authorList>
            <person name="Zou Y."/>
            <person name="Xue W."/>
            <person name="Luo G."/>
            <person name="Lv M."/>
        </authorList>
    </citation>
    <scope>NUCLEOTIDE SEQUENCE [LARGE SCALE GENOMIC DNA]</scope>
    <source>
        <strain evidence="10 11">TF01-11</strain>
    </source>
</reference>
<protein>
    <recommendedName>
        <fullName evidence="3 8">Histidinol-phosphatase</fullName>
        <shortName evidence="8">HolPase</shortName>
        <ecNumber evidence="3 8">3.1.3.15</ecNumber>
    </recommendedName>
</protein>
<dbReference type="PANTHER" id="PTHR21039">
    <property type="entry name" value="HISTIDINOL PHOSPHATASE-RELATED"/>
    <property type="match status" value="1"/>
</dbReference>
<evidence type="ECO:0000256" key="4">
    <source>
        <dbReference type="ARBA" id="ARBA00022605"/>
    </source>
</evidence>
<keyword evidence="5 8" id="KW-0378">Hydrolase</keyword>
<dbReference type="NCBIfam" id="TIGR01856">
    <property type="entry name" value="hisJ_fam"/>
    <property type="match status" value="1"/>
</dbReference>
<organism evidence="10 11">
    <name type="scientific">Butyribacter intestini</name>
    <dbReference type="NCBI Taxonomy" id="1703332"/>
    <lineage>
        <taxon>Bacteria</taxon>
        <taxon>Bacillati</taxon>
        <taxon>Bacillota</taxon>
        <taxon>Clostridia</taxon>
        <taxon>Lachnospirales</taxon>
        <taxon>Lachnospiraceae</taxon>
        <taxon>Butyribacter</taxon>
    </lineage>
</organism>
<evidence type="ECO:0000256" key="2">
    <source>
        <dbReference type="ARBA" id="ARBA00009152"/>
    </source>
</evidence>
<feature type="domain" description="PHP" evidence="9">
    <location>
        <begin position="1"/>
        <end position="191"/>
    </location>
</feature>
<dbReference type="GO" id="GO:0005737">
    <property type="term" value="C:cytoplasm"/>
    <property type="evidence" value="ECO:0007669"/>
    <property type="project" value="TreeGrafter"/>
</dbReference>